<dbReference type="PANTHER" id="PTHR11059">
    <property type="entry name" value="DNA REPAIR PROTEIN RECN"/>
    <property type="match status" value="1"/>
</dbReference>
<dbReference type="FunFam" id="3.40.50.300:FF:000356">
    <property type="entry name" value="DNA repair protein RecN"/>
    <property type="match status" value="1"/>
</dbReference>
<dbReference type="GO" id="GO:0009432">
    <property type="term" value="P:SOS response"/>
    <property type="evidence" value="ECO:0007669"/>
    <property type="project" value="TreeGrafter"/>
</dbReference>
<dbReference type="STRING" id="1908260.BKK50_05910"/>
<comment type="caution">
    <text evidence="12">The sequence shown here is derived from an EMBL/GenBank/DDBJ whole genome shotgun (WGS) entry which is preliminary data.</text>
</comment>
<evidence type="ECO:0000256" key="8">
    <source>
        <dbReference type="ARBA" id="ARBA00033408"/>
    </source>
</evidence>
<evidence type="ECO:0000256" key="10">
    <source>
        <dbReference type="SAM" id="Coils"/>
    </source>
</evidence>
<dbReference type="InterPro" id="IPR004604">
    <property type="entry name" value="DNA_recomb/repair_RecN"/>
</dbReference>
<organism evidence="12 13">
    <name type="scientific">Rodentibacter rarus</name>
    <dbReference type="NCBI Taxonomy" id="1908260"/>
    <lineage>
        <taxon>Bacteria</taxon>
        <taxon>Pseudomonadati</taxon>
        <taxon>Pseudomonadota</taxon>
        <taxon>Gammaproteobacteria</taxon>
        <taxon>Pasteurellales</taxon>
        <taxon>Pasteurellaceae</taxon>
        <taxon>Rodentibacter</taxon>
    </lineage>
</organism>
<accession>A0A1V3ILX3</accession>
<name>A0A1V3ILX3_9PAST</name>
<evidence type="ECO:0000256" key="7">
    <source>
        <dbReference type="ARBA" id="ARBA00023204"/>
    </source>
</evidence>
<dbReference type="Proteomes" id="UP000189433">
    <property type="component" value="Unassembled WGS sequence"/>
</dbReference>
<dbReference type="EMBL" id="MLHJ01000048">
    <property type="protein sequence ID" value="OOF42908.1"/>
    <property type="molecule type" value="Genomic_DNA"/>
</dbReference>
<feature type="domain" description="Rad50/SbcC-type AAA" evidence="11">
    <location>
        <begin position="4"/>
        <end position="239"/>
    </location>
</feature>
<dbReference type="PANTHER" id="PTHR11059:SF0">
    <property type="entry name" value="DNA REPAIR PROTEIN RECN"/>
    <property type="match status" value="1"/>
</dbReference>
<evidence type="ECO:0000313" key="13">
    <source>
        <dbReference type="Proteomes" id="UP000189433"/>
    </source>
</evidence>
<dbReference type="GO" id="GO:0006302">
    <property type="term" value="P:double-strand break repair"/>
    <property type="evidence" value="ECO:0007669"/>
    <property type="project" value="InterPro"/>
</dbReference>
<dbReference type="GO" id="GO:0006310">
    <property type="term" value="P:DNA recombination"/>
    <property type="evidence" value="ECO:0007669"/>
    <property type="project" value="InterPro"/>
</dbReference>
<dbReference type="GO" id="GO:0005524">
    <property type="term" value="F:ATP binding"/>
    <property type="evidence" value="ECO:0007669"/>
    <property type="project" value="UniProtKB-KW"/>
</dbReference>
<dbReference type="Pfam" id="PF13476">
    <property type="entry name" value="AAA_23"/>
    <property type="match status" value="1"/>
</dbReference>
<dbReference type="Gene3D" id="3.40.50.300">
    <property type="entry name" value="P-loop containing nucleotide triphosphate hydrolases"/>
    <property type="match status" value="2"/>
</dbReference>
<keyword evidence="4" id="KW-0547">Nucleotide-binding</keyword>
<comment type="similarity">
    <text evidence="2 9">Belongs to the RecN family.</text>
</comment>
<comment type="function">
    <text evidence="1 9">May be involved in recombinational repair of damaged DNA.</text>
</comment>
<dbReference type="PIRSF" id="PIRSF003128">
    <property type="entry name" value="RecN"/>
    <property type="match status" value="1"/>
</dbReference>
<dbReference type="NCBIfam" id="NF008121">
    <property type="entry name" value="PRK10869.1"/>
    <property type="match status" value="1"/>
</dbReference>
<evidence type="ECO:0000256" key="2">
    <source>
        <dbReference type="ARBA" id="ARBA00009441"/>
    </source>
</evidence>
<feature type="coiled-coil region" evidence="10">
    <location>
        <begin position="259"/>
        <end position="293"/>
    </location>
</feature>
<dbReference type="RefSeq" id="WP_077416302.1">
    <property type="nucleotide sequence ID" value="NZ_MLHJ01000048.1"/>
</dbReference>
<evidence type="ECO:0000256" key="1">
    <source>
        <dbReference type="ARBA" id="ARBA00003618"/>
    </source>
</evidence>
<dbReference type="NCBIfam" id="TIGR00634">
    <property type="entry name" value="recN"/>
    <property type="match status" value="1"/>
</dbReference>
<evidence type="ECO:0000259" key="11">
    <source>
        <dbReference type="Pfam" id="PF13476"/>
    </source>
</evidence>
<keyword evidence="13" id="KW-1185">Reference proteome</keyword>
<evidence type="ECO:0000256" key="6">
    <source>
        <dbReference type="ARBA" id="ARBA00022840"/>
    </source>
</evidence>
<protein>
    <recommendedName>
        <fullName evidence="3 9">DNA repair protein RecN</fullName>
    </recommendedName>
    <alternativeName>
        <fullName evidence="8 9">Recombination protein N</fullName>
    </alternativeName>
</protein>
<dbReference type="AlphaFoldDB" id="A0A1V3ILX3"/>
<gene>
    <name evidence="12" type="ORF">BKK50_05910</name>
</gene>
<keyword evidence="6" id="KW-0067">ATP-binding</keyword>
<dbReference type="CDD" id="cd03241">
    <property type="entry name" value="ABC_RecN"/>
    <property type="match status" value="2"/>
</dbReference>
<keyword evidence="10" id="KW-0175">Coiled coil</keyword>
<sequence length="559" mass="62408">MLTQLTINNFAIVRQLDIELAKGMSVITGETGAGKSIAIDALGLCLGQRVESAMVREGQERAEICASFHLQSHNQAYHWLQAQELQDSENPSECILRRVINADGRSKAFINSTPVSAAQLKEIGQYLIHINGQHASQLLLKNDYQLQLVDGFAQHADLLNQMRDDYRAWRNLQTQVKTFQQKVAENESRKQLLQYQVEELDEFNLRPNEYLELEEDQRRLSNSEQLTQLSQAALQLLSENETVSIDTLLYRATQYIDELVELDSRYADVQNLLNEALIQVQEATNEVQHLSSNIEQDPMLLQEIDQRMGQALQLARKHNIKPEELVEWHQKLKAELTALLDFSESEEALITQEKAAFSKMWATATALTTSRQKSAALLAKQVTDSIKQLAMENAQFYVELKTDDEKITANGADQIIFTLRSNLGQQPQPLAKVASGGELSRISLAIQVLTSDQSAIPTLIFDEVDVGISGSTASVVGKLLRQLGNQCQVLCVTHLPQVASCGHHQFNVEKFTVEGKTETKMTALSQDERIPALARLLGGSQVTELALANAKEMLDSACE</sequence>
<dbReference type="SUPFAM" id="SSF52540">
    <property type="entry name" value="P-loop containing nucleoside triphosphate hydrolases"/>
    <property type="match status" value="2"/>
</dbReference>
<evidence type="ECO:0000256" key="9">
    <source>
        <dbReference type="PIRNR" id="PIRNR003128"/>
    </source>
</evidence>
<dbReference type="GO" id="GO:0016887">
    <property type="term" value="F:ATP hydrolysis activity"/>
    <property type="evidence" value="ECO:0007669"/>
    <property type="project" value="InterPro"/>
</dbReference>
<dbReference type="GO" id="GO:0043590">
    <property type="term" value="C:bacterial nucleoid"/>
    <property type="evidence" value="ECO:0007669"/>
    <property type="project" value="TreeGrafter"/>
</dbReference>
<evidence type="ECO:0000313" key="12">
    <source>
        <dbReference type="EMBL" id="OOF42908.1"/>
    </source>
</evidence>
<dbReference type="InterPro" id="IPR027417">
    <property type="entry name" value="P-loop_NTPase"/>
</dbReference>
<reference evidence="12 13" key="1">
    <citation type="submission" date="2016-10" db="EMBL/GenBank/DDBJ databases">
        <title>Rodentibacter gen. nov. and new species.</title>
        <authorList>
            <person name="Christensen H."/>
        </authorList>
    </citation>
    <scope>NUCLEOTIDE SEQUENCE [LARGE SCALE GENOMIC DNA]</scope>
    <source>
        <strain evidence="12 13">CCUG17206</strain>
    </source>
</reference>
<dbReference type="OrthoDB" id="9806954at2"/>
<dbReference type="FunFam" id="3.40.50.300:FF:000319">
    <property type="entry name" value="DNA repair protein RecN"/>
    <property type="match status" value="1"/>
</dbReference>
<keyword evidence="7 9" id="KW-0234">DNA repair</keyword>
<evidence type="ECO:0000256" key="3">
    <source>
        <dbReference type="ARBA" id="ARBA00021315"/>
    </source>
</evidence>
<keyword evidence="5 9" id="KW-0227">DNA damage</keyword>
<evidence type="ECO:0000256" key="5">
    <source>
        <dbReference type="ARBA" id="ARBA00022763"/>
    </source>
</evidence>
<dbReference type="InterPro" id="IPR038729">
    <property type="entry name" value="Rad50/SbcC_AAA"/>
</dbReference>
<evidence type="ECO:0000256" key="4">
    <source>
        <dbReference type="ARBA" id="ARBA00022741"/>
    </source>
</evidence>
<proteinExistence type="inferred from homology"/>